<dbReference type="InterPro" id="IPR005746">
    <property type="entry name" value="Thioredoxin"/>
</dbReference>
<proteinExistence type="inferred from homology"/>
<comment type="caution">
    <text evidence="5">The sequence shown here is derived from an EMBL/GenBank/DDBJ whole genome shotgun (WGS) entry which is preliminary data.</text>
</comment>
<dbReference type="PROSITE" id="PS51352">
    <property type="entry name" value="THIOREDOXIN_2"/>
    <property type="match status" value="1"/>
</dbReference>
<dbReference type="PIRSF" id="PIRSF000077">
    <property type="entry name" value="Thioredoxin"/>
    <property type="match status" value="1"/>
</dbReference>
<reference evidence="5 6" key="1">
    <citation type="journal article" date="2022" name="Cell">
        <title>Repeat-based holocentromeres influence genome architecture and karyotype evolution.</title>
        <authorList>
            <person name="Hofstatter P.G."/>
            <person name="Thangavel G."/>
            <person name="Lux T."/>
            <person name="Neumann P."/>
            <person name="Vondrak T."/>
            <person name="Novak P."/>
            <person name="Zhang M."/>
            <person name="Costa L."/>
            <person name="Castellani M."/>
            <person name="Scott A."/>
            <person name="Toegelov H."/>
            <person name="Fuchs J."/>
            <person name="Mata-Sucre Y."/>
            <person name="Dias Y."/>
            <person name="Vanzela A.L.L."/>
            <person name="Huettel B."/>
            <person name="Almeida C.C.S."/>
            <person name="Simkova H."/>
            <person name="Souza G."/>
            <person name="Pedrosa-Harand A."/>
            <person name="Macas J."/>
            <person name="Mayer K.F.X."/>
            <person name="Houben A."/>
            <person name="Marques A."/>
        </authorList>
    </citation>
    <scope>NUCLEOTIDE SEQUENCE [LARGE SCALE GENOMIC DNA]</scope>
    <source>
        <strain evidence="5">RhyTen1mFocal</strain>
    </source>
</reference>
<dbReference type="InterPro" id="IPR013766">
    <property type="entry name" value="Thioredoxin_domain"/>
</dbReference>
<name>A0AAD5Z588_9POAL</name>
<evidence type="ECO:0000259" key="4">
    <source>
        <dbReference type="PROSITE" id="PS51352"/>
    </source>
</evidence>
<protein>
    <recommendedName>
        <fullName evidence="3">Thioredoxin</fullName>
    </recommendedName>
</protein>
<dbReference type="GO" id="GO:0015035">
    <property type="term" value="F:protein-disulfide reductase activity"/>
    <property type="evidence" value="ECO:0007669"/>
    <property type="project" value="InterPro"/>
</dbReference>
<dbReference type="AlphaFoldDB" id="A0AAD5Z588"/>
<evidence type="ECO:0000256" key="3">
    <source>
        <dbReference type="PIRNR" id="PIRNR000077"/>
    </source>
</evidence>
<dbReference type="InterPro" id="IPR050620">
    <property type="entry name" value="Thioredoxin_H-type-like"/>
</dbReference>
<organism evidence="5 6">
    <name type="scientific">Rhynchospora tenuis</name>
    <dbReference type="NCBI Taxonomy" id="198213"/>
    <lineage>
        <taxon>Eukaryota</taxon>
        <taxon>Viridiplantae</taxon>
        <taxon>Streptophyta</taxon>
        <taxon>Embryophyta</taxon>
        <taxon>Tracheophyta</taxon>
        <taxon>Spermatophyta</taxon>
        <taxon>Magnoliopsida</taxon>
        <taxon>Liliopsida</taxon>
        <taxon>Poales</taxon>
        <taxon>Cyperaceae</taxon>
        <taxon>Cyperoideae</taxon>
        <taxon>Rhynchosporeae</taxon>
        <taxon>Rhynchospora</taxon>
    </lineage>
</organism>
<dbReference type="Pfam" id="PF00085">
    <property type="entry name" value="Thioredoxin"/>
    <property type="match status" value="1"/>
</dbReference>
<accession>A0AAD5Z588</accession>
<evidence type="ECO:0000313" key="6">
    <source>
        <dbReference type="Proteomes" id="UP001210211"/>
    </source>
</evidence>
<keyword evidence="6" id="KW-1185">Reference proteome</keyword>
<gene>
    <name evidence="5" type="ORF">LUZ61_016294</name>
</gene>
<evidence type="ECO:0000313" key="5">
    <source>
        <dbReference type="EMBL" id="KAJ3687130.1"/>
    </source>
</evidence>
<comment type="similarity">
    <text evidence="2">Belongs to the thioredoxin family. Plant H-type subfamily.</text>
</comment>
<sequence length="118" mass="13165">MTDQQGSIVEVTSTKDFAEKINDANKTVVHFTAEWSGPSRGVSPTFDKLSKEYSSLVFLKVDIDNLPDVAREWSIRSLPAVNFFQGERKIDGMIGTSTKPNSRNWLPSMPLLLHPNSP</sequence>
<evidence type="ECO:0000256" key="1">
    <source>
        <dbReference type="ARBA" id="ARBA00023157"/>
    </source>
</evidence>
<dbReference type="Proteomes" id="UP001210211">
    <property type="component" value="Unassembled WGS sequence"/>
</dbReference>
<dbReference type="InterPro" id="IPR036249">
    <property type="entry name" value="Thioredoxin-like_sf"/>
</dbReference>
<feature type="domain" description="Thioredoxin" evidence="4">
    <location>
        <begin position="1"/>
        <end position="111"/>
    </location>
</feature>
<evidence type="ECO:0000256" key="2">
    <source>
        <dbReference type="ARBA" id="ARBA00038353"/>
    </source>
</evidence>
<keyword evidence="1" id="KW-1015">Disulfide bond</keyword>
<dbReference type="EMBL" id="JAMRDG010000002">
    <property type="protein sequence ID" value="KAJ3687130.1"/>
    <property type="molecule type" value="Genomic_DNA"/>
</dbReference>
<dbReference type="PANTHER" id="PTHR10438">
    <property type="entry name" value="THIOREDOXIN"/>
    <property type="match status" value="1"/>
</dbReference>
<dbReference type="CDD" id="cd02947">
    <property type="entry name" value="TRX_family"/>
    <property type="match status" value="1"/>
</dbReference>
<dbReference type="Gene3D" id="3.40.30.10">
    <property type="entry name" value="Glutaredoxin"/>
    <property type="match status" value="1"/>
</dbReference>
<dbReference type="PANTHER" id="PTHR10438:SF468">
    <property type="entry name" value="THIOREDOXIN-1-RELATED"/>
    <property type="match status" value="1"/>
</dbReference>
<dbReference type="SUPFAM" id="SSF52833">
    <property type="entry name" value="Thioredoxin-like"/>
    <property type="match status" value="1"/>
</dbReference>